<evidence type="ECO:0000256" key="2">
    <source>
        <dbReference type="SAM" id="Phobius"/>
    </source>
</evidence>
<dbReference type="InterPro" id="IPR036259">
    <property type="entry name" value="MFS_trans_sf"/>
</dbReference>
<evidence type="ECO:0000313" key="3">
    <source>
        <dbReference type="EMBL" id="SJN25084.1"/>
    </source>
</evidence>
<feature type="transmembrane region" description="Helical" evidence="2">
    <location>
        <begin position="364"/>
        <end position="386"/>
    </location>
</feature>
<feature type="region of interest" description="Disordered" evidence="1">
    <location>
        <begin position="210"/>
        <end position="255"/>
    </location>
</feature>
<feature type="transmembrane region" description="Helical" evidence="2">
    <location>
        <begin position="429"/>
        <end position="449"/>
    </location>
</feature>
<feature type="transmembrane region" description="Helical" evidence="2">
    <location>
        <begin position="406"/>
        <end position="423"/>
    </location>
</feature>
<protein>
    <submittedName>
        <fullName evidence="3">Putative cyanate transporter</fullName>
    </submittedName>
</protein>
<proteinExistence type="predicted"/>
<evidence type="ECO:0000313" key="4">
    <source>
        <dbReference type="Proteomes" id="UP000196230"/>
    </source>
</evidence>
<keyword evidence="2" id="KW-1133">Transmembrane helix</keyword>
<dbReference type="PANTHER" id="PTHR23523:SF2">
    <property type="entry name" value="2-NITROIMIDAZOLE TRANSPORTER"/>
    <property type="match status" value="1"/>
</dbReference>
<feature type="transmembrane region" description="Helical" evidence="2">
    <location>
        <begin position="86"/>
        <end position="106"/>
    </location>
</feature>
<dbReference type="AlphaFoldDB" id="A0A1R4IZI0"/>
<feature type="transmembrane region" description="Helical" evidence="2">
    <location>
        <begin position="309"/>
        <end position="333"/>
    </location>
</feature>
<organism evidence="3 4">
    <name type="scientific">Micrococcus lylae</name>
    <dbReference type="NCBI Taxonomy" id="1273"/>
    <lineage>
        <taxon>Bacteria</taxon>
        <taxon>Bacillati</taxon>
        <taxon>Actinomycetota</taxon>
        <taxon>Actinomycetes</taxon>
        <taxon>Micrococcales</taxon>
        <taxon>Micrococcaceae</taxon>
        <taxon>Micrococcus</taxon>
    </lineage>
</organism>
<feature type="transmembrane region" description="Helical" evidence="2">
    <location>
        <begin position="340"/>
        <end position="358"/>
    </location>
</feature>
<sequence>MNANIPDALWPSRRSIAFTVYLIACVVLIALNLRTVFSSFAAVLTEWTALTGMGPGAVALISALPVTVIGLAAPLVPLLARRWGTWSALAVGLVLIAAGLCIRSLPAGDALWPLWVGTLAAALGISVGNVVLPVIVKMDFPSSIGLMSGIYTMTICASAALGAAFTQPLLGALGDVRLALGAWAGFALLVLIAIAPALWSMRGLVGRVHRPDPASSRRRLRTSAGPRTVSSAGSVGAGGVRPADHDGQASGQAEDGAVVVPHPEREASPFRSRTAWWLTLMMAAQAMSSFAVFAWMAPILRHRGMEAGAAGSVVAASIMLQVAGSLVAPILAARMRRQSWLAVAAAVLTGAGFVLVILGPMGAMGVWAAMLGVGQGALTAVALTMIGLRTATASMASRLSGMMQGVGYTLGSSGTFLVGQLFAVTGSYVPAAVLFACTGTLAAVFGYLAGRDRTVHVRE</sequence>
<keyword evidence="2" id="KW-0812">Transmembrane</keyword>
<feature type="transmembrane region" description="Helical" evidence="2">
    <location>
        <begin position="56"/>
        <end position="79"/>
    </location>
</feature>
<dbReference type="EMBL" id="FUKP01000037">
    <property type="protein sequence ID" value="SJN25084.1"/>
    <property type="molecule type" value="Genomic_DNA"/>
</dbReference>
<dbReference type="InterPro" id="IPR052524">
    <property type="entry name" value="MFS_Cyanate_Porter"/>
</dbReference>
<name>A0A1R4IZI0_9MICC</name>
<feature type="transmembrane region" description="Helical" evidence="2">
    <location>
        <begin position="112"/>
        <end position="132"/>
    </location>
</feature>
<feature type="transmembrane region" description="Helical" evidence="2">
    <location>
        <begin position="275"/>
        <end position="297"/>
    </location>
</feature>
<dbReference type="RefSeq" id="WP_087133879.1">
    <property type="nucleotide sequence ID" value="NZ_FUKP01000037.1"/>
</dbReference>
<dbReference type="Pfam" id="PF07690">
    <property type="entry name" value="MFS_1"/>
    <property type="match status" value="1"/>
</dbReference>
<reference evidence="3 4" key="1">
    <citation type="submission" date="2017-02" db="EMBL/GenBank/DDBJ databases">
        <authorList>
            <person name="Peterson S.W."/>
        </authorList>
    </citation>
    <scope>NUCLEOTIDE SEQUENCE [LARGE SCALE GENOMIC DNA]</scope>
    <source>
        <strain evidence="3 4">2B3F</strain>
    </source>
</reference>
<dbReference type="Gene3D" id="1.20.1250.20">
    <property type="entry name" value="MFS general substrate transporter like domains"/>
    <property type="match status" value="2"/>
</dbReference>
<accession>A0A1R4IZI0</accession>
<feature type="transmembrane region" description="Helical" evidence="2">
    <location>
        <begin position="144"/>
        <end position="166"/>
    </location>
</feature>
<dbReference type="GO" id="GO:0022857">
    <property type="term" value="F:transmembrane transporter activity"/>
    <property type="evidence" value="ECO:0007669"/>
    <property type="project" value="InterPro"/>
</dbReference>
<dbReference type="Proteomes" id="UP000196230">
    <property type="component" value="Unassembled WGS sequence"/>
</dbReference>
<keyword evidence="2" id="KW-0472">Membrane</keyword>
<feature type="transmembrane region" description="Helical" evidence="2">
    <location>
        <begin position="20"/>
        <end position="44"/>
    </location>
</feature>
<feature type="transmembrane region" description="Helical" evidence="2">
    <location>
        <begin position="178"/>
        <end position="199"/>
    </location>
</feature>
<dbReference type="InterPro" id="IPR011701">
    <property type="entry name" value="MFS"/>
</dbReference>
<gene>
    <name evidence="3" type="ORF">FM125_05460</name>
</gene>
<evidence type="ECO:0000256" key="1">
    <source>
        <dbReference type="SAM" id="MobiDB-lite"/>
    </source>
</evidence>
<dbReference type="SUPFAM" id="SSF103473">
    <property type="entry name" value="MFS general substrate transporter"/>
    <property type="match status" value="1"/>
</dbReference>
<dbReference type="PANTHER" id="PTHR23523">
    <property type="match status" value="1"/>
</dbReference>